<evidence type="ECO:0000313" key="2">
    <source>
        <dbReference type="EMBL" id="BAH05990.1"/>
    </source>
</evidence>
<dbReference type="InterPro" id="IPR050152">
    <property type="entry name" value="ChlB/BchB/BchZ"/>
</dbReference>
<dbReference type="KEGG" id="ckr:CKR_0939"/>
<reference evidence="3" key="1">
    <citation type="submission" date="2005-09" db="EMBL/GenBank/DDBJ databases">
        <title>Complete genome sequence of Clostridium kluyveri and comparative genomics of Clostridia species.</title>
        <authorList>
            <person name="Inui M."/>
            <person name="Nonaka H."/>
            <person name="Shinoda Y."/>
            <person name="Ikenaga Y."/>
            <person name="Abe M."/>
            <person name="Naito K."/>
            <person name="Vertes A.A."/>
            <person name="Yukawa H."/>
        </authorList>
    </citation>
    <scope>NUCLEOTIDE SEQUENCE [LARGE SCALE GENOMIC DNA]</scope>
    <source>
        <strain evidence="3">NBRC 12016</strain>
    </source>
</reference>
<dbReference type="InterPro" id="IPR000510">
    <property type="entry name" value="Nase/OxRdtase_comp1"/>
</dbReference>
<dbReference type="Pfam" id="PF00148">
    <property type="entry name" value="Oxidored_nitro"/>
    <property type="match status" value="1"/>
</dbReference>
<feature type="domain" description="Nitrogenase/oxidoreductase component 1" evidence="1">
    <location>
        <begin position="26"/>
        <end position="448"/>
    </location>
</feature>
<dbReference type="Proteomes" id="UP000007969">
    <property type="component" value="Chromosome"/>
</dbReference>
<dbReference type="PANTHER" id="PTHR33712">
    <property type="entry name" value="LIGHT-INDEPENDENT PROTOCHLOROPHYLLIDE REDUCTASE SUBUNIT B"/>
    <property type="match status" value="1"/>
</dbReference>
<protein>
    <recommendedName>
        <fullName evidence="1">Nitrogenase/oxidoreductase component 1 domain-containing protein</fullName>
    </recommendedName>
</protein>
<dbReference type="SUPFAM" id="SSF53807">
    <property type="entry name" value="Helical backbone' metal receptor"/>
    <property type="match status" value="1"/>
</dbReference>
<evidence type="ECO:0000313" key="3">
    <source>
        <dbReference type="Proteomes" id="UP000007969"/>
    </source>
</evidence>
<dbReference type="GO" id="GO:0016491">
    <property type="term" value="F:oxidoreductase activity"/>
    <property type="evidence" value="ECO:0007669"/>
    <property type="project" value="InterPro"/>
</dbReference>
<dbReference type="AlphaFoldDB" id="B9E0G5"/>
<proteinExistence type="predicted"/>
<evidence type="ECO:0000259" key="1">
    <source>
        <dbReference type="Pfam" id="PF00148"/>
    </source>
</evidence>
<sequence>MRRIRVAETKINKKSSTIVHPHYACAVGGAYTAVAIKNGVPIANCGPGCMYKQYFFMGFENGFQGSTSTGGGNVASVNVGENDIVFGGEKKLDDLIKSVLAIYNGELFVVAIGCTGELIGDDVGAIVKKYREAGYPIVHADTAGFKGSNLIGHEIVVEAIIDQFVGDYKGEKKKGLINLWFETPFFNTNWRGDYLEIVRILKNVGFEVNVLFGPQSGGTKEWKEIPKAQFNLVISPWVGVNIAKHLEKKYDQPYLHIPVIPIGEEATTAFIRQLIEYAGIDAKKSEAFIAEEAELYYYFLDSFSHFFAEYWYGLPSRFAVVGDSAYALAYTKFLSDQIGLIPVKQIITDNPPEQFREKISKEFRNLSEGVSVEVEYIEDGYLAERSLSEADFGSGVPLILGSTWESDVAREKNALLIEIDPPSSETVVLNRCHIGYRGALQLIERIYTSTVGGK</sequence>
<dbReference type="EMBL" id="AP009049">
    <property type="protein sequence ID" value="BAH05990.1"/>
    <property type="molecule type" value="Genomic_DNA"/>
</dbReference>
<gene>
    <name evidence="2" type="ordered locus">CKR_0939</name>
</gene>
<organism evidence="2 3">
    <name type="scientific">Clostridium kluyveri (strain NBRC 12016)</name>
    <dbReference type="NCBI Taxonomy" id="583346"/>
    <lineage>
        <taxon>Bacteria</taxon>
        <taxon>Bacillati</taxon>
        <taxon>Bacillota</taxon>
        <taxon>Clostridia</taxon>
        <taxon>Eubacteriales</taxon>
        <taxon>Clostridiaceae</taxon>
        <taxon>Clostridium</taxon>
    </lineage>
</organism>
<name>B9E0G5_CLOK1</name>
<accession>B9E0G5</accession>
<dbReference type="HOGENOM" id="CLU_025876_4_0_9"/>
<dbReference type="PANTHER" id="PTHR33712:SF7">
    <property type="entry name" value="LIGHT-INDEPENDENT PROTOCHLOROPHYLLIDE REDUCTASE SUBUNIT B"/>
    <property type="match status" value="1"/>
</dbReference>
<dbReference type="Gene3D" id="3.40.50.1980">
    <property type="entry name" value="Nitrogenase molybdenum iron protein domain"/>
    <property type="match status" value="3"/>
</dbReference>